<dbReference type="Proteomes" id="UP000182178">
    <property type="component" value="Unassembled WGS sequence"/>
</dbReference>
<organism evidence="2 3">
    <name type="scientific">Chelatococcus sambhunathii</name>
    <dbReference type="NCBI Taxonomy" id="363953"/>
    <lineage>
        <taxon>Bacteria</taxon>
        <taxon>Pseudomonadati</taxon>
        <taxon>Pseudomonadota</taxon>
        <taxon>Alphaproteobacteria</taxon>
        <taxon>Hyphomicrobiales</taxon>
        <taxon>Chelatococcaceae</taxon>
        <taxon>Chelatococcus</taxon>
    </lineage>
</organism>
<dbReference type="EMBL" id="CYHC01000017">
    <property type="protein sequence ID" value="CUA90957.1"/>
    <property type="molecule type" value="Genomic_DNA"/>
</dbReference>
<gene>
    <name evidence="2" type="ORF">Ga0061061_11714</name>
</gene>
<comment type="caution">
    <text evidence="2">The sequence shown here is derived from an EMBL/GenBank/DDBJ whole genome shotgun (WGS) entry which is preliminary data.</text>
</comment>
<evidence type="ECO:0000313" key="3">
    <source>
        <dbReference type="Proteomes" id="UP000182178"/>
    </source>
</evidence>
<feature type="coiled-coil region" evidence="1">
    <location>
        <begin position="12"/>
        <end position="102"/>
    </location>
</feature>
<evidence type="ECO:0000256" key="1">
    <source>
        <dbReference type="SAM" id="Coils"/>
    </source>
</evidence>
<protein>
    <submittedName>
        <fullName evidence="2">Uncharacterized protein</fullName>
    </submittedName>
</protein>
<keyword evidence="3" id="KW-1185">Reference proteome</keyword>
<reference evidence="2 3" key="1">
    <citation type="submission" date="2015-08" db="EMBL/GenBank/DDBJ databases">
        <authorList>
            <person name="Varghese N."/>
        </authorList>
    </citation>
    <scope>NUCLEOTIDE SEQUENCE [LARGE SCALE GENOMIC DNA]</scope>
    <source>
        <strain evidence="2 3">DSM 18167</strain>
    </source>
</reference>
<proteinExistence type="predicted"/>
<name>A0ABM9UI79_9HYPH</name>
<evidence type="ECO:0000313" key="2">
    <source>
        <dbReference type="EMBL" id="CUA90957.1"/>
    </source>
</evidence>
<accession>A0ABM9UI79</accession>
<keyword evidence="1" id="KW-0175">Coiled coil</keyword>
<sequence length="136" mass="15638">MKDDAAHDDAVYRKDQALLDSYEEAIEAAEMEIVEERAKVLKAEALAAQRYDELSKIVDEMRGLVDERNELAGELKDTETELRELEKKHEKLEETGREEMETFREALIDYLISIGEPVNCHLRASRELQALCDVVL</sequence>